<keyword evidence="5" id="KW-1090">Inhibition of host innate immune response by virus</keyword>
<keyword evidence="9" id="KW-0238">DNA-binding</keyword>
<dbReference type="Pfam" id="PF01623">
    <property type="entry name" value="Carla_C4"/>
    <property type="match status" value="1"/>
</dbReference>
<keyword evidence="4" id="KW-0945">Host-virus interaction</keyword>
<keyword evidence="8" id="KW-0862">Zinc</keyword>
<evidence type="ECO:0000256" key="10">
    <source>
        <dbReference type="ARBA" id="ARBA00023280"/>
    </source>
</evidence>
<name>A0A7L9QHX1_9VIRU</name>
<evidence type="ECO:0000256" key="4">
    <source>
        <dbReference type="ARBA" id="ARBA00022581"/>
    </source>
</evidence>
<evidence type="ECO:0000256" key="8">
    <source>
        <dbReference type="ARBA" id="ARBA00022833"/>
    </source>
</evidence>
<keyword evidence="3" id="KW-0941">Suppressor of RNA silencing</keyword>
<sequence>MGVEARVLLLVLKRLCEANNGVLGHLDIAYYIVSLVDFSLIENNGRSTFAKKRRAKKLGRCFRCYRVNPGFYYTKKCDGVSCVSPMGYNYEVMCIIKHGKCKARELLEARGCDVQGLYPQMY</sequence>
<evidence type="ECO:0000256" key="5">
    <source>
        <dbReference type="ARBA" id="ARBA00022632"/>
    </source>
</evidence>
<dbReference type="Proteomes" id="UP001162129">
    <property type="component" value="Segment"/>
</dbReference>
<accession>A0A7L9QHX1</accession>
<dbReference type="KEGG" id="vg:80543130"/>
<organism evidence="11 12">
    <name type="scientific">Rose virus B</name>
    <dbReference type="NCBI Taxonomy" id="2777710"/>
    <lineage>
        <taxon>Viruses</taxon>
        <taxon>Riboviria</taxon>
        <taxon>Orthornavirae</taxon>
        <taxon>Kitrinoviricota</taxon>
        <taxon>Alsuviricetes</taxon>
        <taxon>Tymovirales</taxon>
        <taxon>Betaflexiviridae</taxon>
        <taxon>Quinvirinae</taxon>
        <taxon>Carlavirus</taxon>
        <taxon>Carlavirus betarosae</taxon>
    </lineage>
</organism>
<dbReference type="EMBL" id="MT473961">
    <property type="protein sequence ID" value="QOL02535.1"/>
    <property type="molecule type" value="Genomic_RNA"/>
</dbReference>
<evidence type="ECO:0000256" key="7">
    <source>
        <dbReference type="ARBA" id="ARBA00022771"/>
    </source>
</evidence>
<evidence type="ECO:0000256" key="2">
    <source>
        <dbReference type="ARBA" id="ARBA00017202"/>
    </source>
</evidence>
<dbReference type="GO" id="GO:0003677">
    <property type="term" value="F:DNA binding"/>
    <property type="evidence" value="ECO:0007669"/>
    <property type="project" value="UniProtKB-KW"/>
</dbReference>
<evidence type="ECO:0000256" key="9">
    <source>
        <dbReference type="ARBA" id="ARBA00023125"/>
    </source>
</evidence>
<keyword evidence="12" id="KW-1185">Reference proteome</keyword>
<dbReference type="GO" id="GO:0006355">
    <property type="term" value="P:regulation of DNA-templated transcription"/>
    <property type="evidence" value="ECO:0007669"/>
    <property type="project" value="InterPro"/>
</dbReference>
<keyword evidence="6" id="KW-0479">Metal-binding</keyword>
<evidence type="ECO:0000256" key="3">
    <source>
        <dbReference type="ARBA" id="ARBA00022463"/>
    </source>
</evidence>
<evidence type="ECO:0000256" key="1">
    <source>
        <dbReference type="ARBA" id="ARBA00006158"/>
    </source>
</evidence>
<evidence type="ECO:0000313" key="11">
    <source>
        <dbReference type="EMBL" id="QOL02535.1"/>
    </source>
</evidence>
<reference evidence="11" key="1">
    <citation type="submission" date="2020-05" db="EMBL/GenBank/DDBJ databases">
        <title>Detection and characterization of a second carlavirus in Rosa sp.</title>
        <authorList>
            <person name="Diaz-Lara A."/>
            <person name="Mollov D."/>
            <person name="Al Rwahnih M."/>
        </authorList>
    </citation>
    <scope>NUCLEOTIDE SEQUENCE</scope>
    <source>
        <strain evidence="11">R12</strain>
    </source>
</reference>
<evidence type="ECO:0000256" key="6">
    <source>
        <dbReference type="ARBA" id="ARBA00022723"/>
    </source>
</evidence>
<keyword evidence="7" id="KW-0863">Zinc-finger</keyword>
<protein>
    <recommendedName>
        <fullName evidence="2">RNA silencing suppressor</fullName>
    </recommendedName>
</protein>
<keyword evidence="10" id="KW-0899">Viral immunoevasion</keyword>
<evidence type="ECO:0000313" key="12">
    <source>
        <dbReference type="Proteomes" id="UP001162129"/>
    </source>
</evidence>
<gene>
    <name evidence="11" type="primary">ORF6</name>
</gene>
<dbReference type="GO" id="GO:0052170">
    <property type="term" value="P:symbiont-mediated suppression of host innate immune response"/>
    <property type="evidence" value="ECO:0007669"/>
    <property type="project" value="UniProtKB-KW"/>
</dbReference>
<dbReference type="InterPro" id="IPR002568">
    <property type="entry name" value="Carla-bd"/>
</dbReference>
<dbReference type="RefSeq" id="YP_010804317.1">
    <property type="nucleotide sequence ID" value="NC_077068.1"/>
</dbReference>
<dbReference type="GO" id="GO:0008270">
    <property type="term" value="F:zinc ion binding"/>
    <property type="evidence" value="ECO:0007669"/>
    <property type="project" value="UniProtKB-KW"/>
</dbReference>
<comment type="similarity">
    <text evidence="1">Belongs to the carlaviruses nucleic acid-binding protein family.</text>
</comment>
<dbReference type="GeneID" id="80543130"/>
<proteinExistence type="inferred from homology"/>